<keyword evidence="3" id="KW-1185">Reference proteome</keyword>
<dbReference type="Proteomes" id="UP000466442">
    <property type="component" value="Linkage Group LG16"/>
</dbReference>
<dbReference type="Pfam" id="PF01590">
    <property type="entry name" value="GAF"/>
    <property type="match status" value="1"/>
</dbReference>
<proteinExistence type="predicted"/>
<feature type="domain" description="GAF" evidence="1">
    <location>
        <begin position="357"/>
        <end position="492"/>
    </location>
</feature>
<dbReference type="AlphaFoldDB" id="A0A8S9WP74"/>
<name>A0A8S9WP74_APOLU</name>
<accession>A0A8S9WP74</accession>
<dbReference type="InterPro" id="IPR029016">
    <property type="entry name" value="GAF-like_dom_sf"/>
</dbReference>
<organism evidence="2 3">
    <name type="scientific">Apolygus lucorum</name>
    <name type="common">Small green plant bug</name>
    <name type="synonym">Lygocoris lucorum</name>
    <dbReference type="NCBI Taxonomy" id="248454"/>
    <lineage>
        <taxon>Eukaryota</taxon>
        <taxon>Metazoa</taxon>
        <taxon>Ecdysozoa</taxon>
        <taxon>Arthropoda</taxon>
        <taxon>Hexapoda</taxon>
        <taxon>Insecta</taxon>
        <taxon>Pterygota</taxon>
        <taxon>Neoptera</taxon>
        <taxon>Paraneoptera</taxon>
        <taxon>Hemiptera</taxon>
        <taxon>Heteroptera</taxon>
        <taxon>Panheteroptera</taxon>
        <taxon>Cimicomorpha</taxon>
        <taxon>Miridae</taxon>
        <taxon>Mirini</taxon>
        <taxon>Apolygus</taxon>
    </lineage>
</organism>
<evidence type="ECO:0000313" key="2">
    <source>
        <dbReference type="EMBL" id="KAF6198457.1"/>
    </source>
</evidence>
<reference evidence="2" key="1">
    <citation type="journal article" date="2021" name="Mol. Ecol. Resour.">
        <title>Apolygus lucorum genome provides insights into omnivorousness and mesophyll feeding.</title>
        <authorList>
            <person name="Liu Y."/>
            <person name="Liu H."/>
            <person name="Wang H."/>
            <person name="Huang T."/>
            <person name="Liu B."/>
            <person name="Yang B."/>
            <person name="Yin L."/>
            <person name="Li B."/>
            <person name="Zhang Y."/>
            <person name="Zhang S."/>
            <person name="Jiang F."/>
            <person name="Zhang X."/>
            <person name="Ren Y."/>
            <person name="Wang B."/>
            <person name="Wang S."/>
            <person name="Lu Y."/>
            <person name="Wu K."/>
            <person name="Fan W."/>
            <person name="Wang G."/>
        </authorList>
    </citation>
    <scope>NUCLEOTIDE SEQUENCE</scope>
    <source>
        <strain evidence="2">12Hb</strain>
    </source>
</reference>
<dbReference type="SUPFAM" id="SSF55781">
    <property type="entry name" value="GAF domain-like"/>
    <property type="match status" value="2"/>
</dbReference>
<dbReference type="SUPFAM" id="SSF109604">
    <property type="entry name" value="HD-domain/PDEase-like"/>
    <property type="match status" value="1"/>
</dbReference>
<dbReference type="OrthoDB" id="6604998at2759"/>
<dbReference type="InterPro" id="IPR003018">
    <property type="entry name" value="GAF"/>
</dbReference>
<dbReference type="EMBL" id="WIXP02000016">
    <property type="protein sequence ID" value="KAF6198457.1"/>
    <property type="molecule type" value="Genomic_DNA"/>
</dbReference>
<dbReference type="Gene3D" id="3.30.450.40">
    <property type="match status" value="2"/>
</dbReference>
<sequence>MEIPELFGSAFHHQYSGDNVRLPIGSNMTMVTRDGASFNFKNVERRTEKTYTGIGSNMTMVTRDGASFNFKNVERRADKTFAGSFETSVFSVMGTPKEPLDSKVFESKIIDPLKKGRASMKQRYRNEWNDILKAAAPFVYLRRTESLQSTKDLVKMTKKSFKCIKLHRNNFEIPTLSNYVNSGNIPFYLLDVGITLKKCTRSTNMALYLRDGRKGELFQYAQHIVSSSHRVNFKIKPGTRLAAYVGHTKEYIVTDDCGGDPRFPLGCGWKNSISRPALCIPLVTPDTLELYGVLEFTKEMMDQPYTKRSVEACLNLVAAVSMSVQEDHESVITDRTGSLFDYLTQLIGIFFCEPLGLNRFFSELVVSARIALRAQTSVFYTLANIDDLGGIELNMFMESGKSERHRKKRWLSLRRSRTVAAKVVMTRQICSLGRRELLEHDYNVNIYRPVPCHSVLSVPIYFNQRVIGVVELLNKLDEEKFSKADEKLMERIQTFYDITLSAFVMKEDMKRLLARMEVTKNMLQFHMQPCPHEYEILHNTSLDIPREINTLYFQPTNYGTHELLILAKAIIKNVLGTRYLKLVNINKLLLMVAKTMPDHPFHNFAHCFSTFHIIAFIISQDKNFFTFSEKEDMLFTALCHGAEKKQMIQTTAESEAIVQTRKEWKTFNINETMIYIEIILKVCGVLPPTEEFEEYRIKLRNIQEIMIECYQRSYEQDGMELVERLMSAEFKWNHPVDRQRMLKTCMLVACYHIHYNHFIPSVSALLSLLEEMRKEVLLLKKQDPSSKALEEIPFNVEESNRSLRDIAKEQVTFLDSRVLPWVEILNTLFPTTSAIYFNCCDMKKSWEDLLTLKTEETWFPDVSTVLQDSDARDTVLKIVEALEESDRRDDNSTVIVNRVKRPPI</sequence>
<dbReference type="Gene3D" id="1.10.1300.10">
    <property type="entry name" value="3'5'-cyclic nucleotide phosphodiesterase, catalytic domain"/>
    <property type="match status" value="1"/>
</dbReference>
<dbReference type="GO" id="GO:0007165">
    <property type="term" value="P:signal transduction"/>
    <property type="evidence" value="ECO:0007669"/>
    <property type="project" value="InterPro"/>
</dbReference>
<evidence type="ECO:0000259" key="1">
    <source>
        <dbReference type="Pfam" id="PF01590"/>
    </source>
</evidence>
<comment type="caution">
    <text evidence="2">The sequence shown here is derived from an EMBL/GenBank/DDBJ whole genome shotgun (WGS) entry which is preliminary data.</text>
</comment>
<dbReference type="GO" id="GO:0004114">
    <property type="term" value="F:3',5'-cyclic-nucleotide phosphodiesterase activity"/>
    <property type="evidence" value="ECO:0007669"/>
    <property type="project" value="InterPro"/>
</dbReference>
<gene>
    <name evidence="2" type="ORF">GE061_008205</name>
</gene>
<protein>
    <recommendedName>
        <fullName evidence="1">GAF domain-containing protein</fullName>
    </recommendedName>
</protein>
<dbReference type="InterPro" id="IPR036971">
    <property type="entry name" value="PDEase_catalytic_dom_sf"/>
</dbReference>
<evidence type="ECO:0000313" key="3">
    <source>
        <dbReference type="Proteomes" id="UP000466442"/>
    </source>
</evidence>